<evidence type="ECO:0000313" key="2">
    <source>
        <dbReference type="EMBL" id="WHO11640.1"/>
    </source>
</evidence>
<reference evidence="2 3" key="1">
    <citation type="journal article" date="2023" name="Syst. Appl. Microbiol.">
        <title>Agrobacterium cucumeris sp. nov. isolated from crazy roots on cucumber (Cucumis sativus).</title>
        <authorList>
            <person name="Warabieda M."/>
            <person name="Kuzmanovic N."/>
            <person name="Trzcinski P."/>
            <person name="Pulawska J."/>
        </authorList>
    </citation>
    <scope>NUCLEOTIDE SEQUENCE [LARGE SCALE GENOMIC DNA]</scope>
    <source>
        <strain evidence="2 3">O132</strain>
    </source>
</reference>
<sequence length="115" mass="13019">MKSEANNQSLLIFDNSALDEAEWQQGASGRQIRIIEFYRRDNVRAGIWEGETGPFAIKSHPYDEYCTITAGELLVTDANGNEQVFGPGDSFALPKGFVGVWDVRKRLRKNYFISE</sequence>
<proteinExistence type="predicted"/>
<keyword evidence="2" id="KW-0614">Plasmid</keyword>
<dbReference type="EMBL" id="CP080389">
    <property type="protein sequence ID" value="WHO11640.1"/>
    <property type="molecule type" value="Genomic_DNA"/>
</dbReference>
<dbReference type="InterPro" id="IPR011051">
    <property type="entry name" value="RmlC_Cupin_sf"/>
</dbReference>
<geneLocation type="plasmid" evidence="2 3">
    <name>pO132a</name>
</geneLocation>
<dbReference type="SUPFAM" id="SSF51182">
    <property type="entry name" value="RmlC-like cupins"/>
    <property type="match status" value="1"/>
</dbReference>
<gene>
    <name evidence="2" type="ORF">KZ699_24830</name>
</gene>
<name>A0ABY8RVF7_9HYPH</name>
<organism evidence="2 3">
    <name type="scientific">Agrobacterium cucumeris</name>
    <dbReference type="NCBI Taxonomy" id="2862866"/>
    <lineage>
        <taxon>Bacteria</taxon>
        <taxon>Pseudomonadati</taxon>
        <taxon>Pseudomonadota</taxon>
        <taxon>Alphaproteobacteria</taxon>
        <taxon>Hyphomicrobiales</taxon>
        <taxon>Rhizobiaceae</taxon>
        <taxon>Rhizobium/Agrobacterium group</taxon>
        <taxon>Agrobacterium</taxon>
    </lineage>
</organism>
<evidence type="ECO:0000313" key="3">
    <source>
        <dbReference type="Proteomes" id="UP001225611"/>
    </source>
</evidence>
<protein>
    <submittedName>
        <fullName evidence="2">Cupin domain-containing protein</fullName>
    </submittedName>
</protein>
<keyword evidence="3" id="KW-1185">Reference proteome</keyword>
<dbReference type="PANTHER" id="PTHR40943">
    <property type="entry name" value="CYTOPLASMIC PROTEIN-RELATED"/>
    <property type="match status" value="1"/>
</dbReference>
<dbReference type="Gene3D" id="2.60.120.10">
    <property type="entry name" value="Jelly Rolls"/>
    <property type="match status" value="1"/>
</dbReference>
<dbReference type="Proteomes" id="UP001225611">
    <property type="component" value="Plasmid pO132a"/>
</dbReference>
<dbReference type="PANTHER" id="PTHR40943:SF2">
    <property type="entry name" value="(S)-UREIDOGLYCINE AMINOHYDROLASE CUPIN DOMAIN-CONTAINING PROTEIN"/>
    <property type="match status" value="1"/>
</dbReference>
<dbReference type="Pfam" id="PF05899">
    <property type="entry name" value="Cupin_3"/>
    <property type="match status" value="1"/>
</dbReference>
<feature type="domain" description="(S)-ureidoglycine aminohydrolase cupin" evidence="1">
    <location>
        <begin position="41"/>
        <end position="111"/>
    </location>
</feature>
<dbReference type="InterPro" id="IPR008579">
    <property type="entry name" value="UGlyAH_Cupin_dom"/>
</dbReference>
<accession>A0ABY8RVF7</accession>
<dbReference type="CDD" id="cd02227">
    <property type="entry name" value="cupin_TM1112-like"/>
    <property type="match status" value="1"/>
</dbReference>
<dbReference type="InterPro" id="IPR014710">
    <property type="entry name" value="RmlC-like_jellyroll"/>
</dbReference>
<dbReference type="RefSeq" id="WP_269704231.1">
    <property type="nucleotide sequence ID" value="NZ_CP080389.1"/>
</dbReference>
<evidence type="ECO:0000259" key="1">
    <source>
        <dbReference type="Pfam" id="PF05899"/>
    </source>
</evidence>